<evidence type="ECO:0000256" key="7">
    <source>
        <dbReference type="ARBA" id="ARBA00022777"/>
    </source>
</evidence>
<gene>
    <name evidence="15" type="primary">zraS_6</name>
    <name evidence="15" type="ORF">ElP_58330</name>
</gene>
<feature type="transmembrane region" description="Helical" evidence="12">
    <location>
        <begin position="62"/>
        <end position="84"/>
    </location>
</feature>
<dbReference type="Pfam" id="PF00512">
    <property type="entry name" value="HisKA"/>
    <property type="match status" value="1"/>
</dbReference>
<keyword evidence="9" id="KW-0902">Two-component regulatory system</keyword>
<proteinExistence type="predicted"/>
<keyword evidence="5 15" id="KW-0808">Transferase</keyword>
<evidence type="ECO:0000259" key="13">
    <source>
        <dbReference type="PROSITE" id="PS50109"/>
    </source>
</evidence>
<dbReference type="InterPro" id="IPR005467">
    <property type="entry name" value="His_kinase_dom"/>
</dbReference>
<dbReference type="SMART" id="SM00304">
    <property type="entry name" value="HAMP"/>
    <property type="match status" value="1"/>
</dbReference>
<keyword evidence="10" id="KW-0175">Coiled coil</keyword>
<evidence type="ECO:0000259" key="14">
    <source>
        <dbReference type="PROSITE" id="PS50885"/>
    </source>
</evidence>
<evidence type="ECO:0000256" key="5">
    <source>
        <dbReference type="ARBA" id="ARBA00022679"/>
    </source>
</evidence>
<feature type="region of interest" description="Disordered" evidence="11">
    <location>
        <begin position="645"/>
        <end position="689"/>
    </location>
</feature>
<accession>A0A518HAZ3</accession>
<dbReference type="PRINTS" id="PR00344">
    <property type="entry name" value="BCTRLSENSOR"/>
</dbReference>
<feature type="coiled-coil region" evidence="10">
    <location>
        <begin position="384"/>
        <end position="418"/>
    </location>
</feature>
<dbReference type="CDD" id="cd00082">
    <property type="entry name" value="HisKA"/>
    <property type="match status" value="1"/>
</dbReference>
<evidence type="ECO:0000256" key="1">
    <source>
        <dbReference type="ARBA" id="ARBA00000085"/>
    </source>
</evidence>
<dbReference type="KEGG" id="tpla:ElP_58330"/>
<dbReference type="EMBL" id="CP036426">
    <property type="protein sequence ID" value="QDV37886.1"/>
    <property type="molecule type" value="Genomic_DNA"/>
</dbReference>
<dbReference type="PANTHER" id="PTHR43065">
    <property type="entry name" value="SENSOR HISTIDINE KINASE"/>
    <property type="match status" value="1"/>
</dbReference>
<evidence type="ECO:0000313" key="16">
    <source>
        <dbReference type="Proteomes" id="UP000317835"/>
    </source>
</evidence>
<dbReference type="InterPro" id="IPR036890">
    <property type="entry name" value="HATPase_C_sf"/>
</dbReference>
<dbReference type="SUPFAM" id="SSF47384">
    <property type="entry name" value="Homodimeric domain of signal transducing histidine kinase"/>
    <property type="match status" value="1"/>
</dbReference>
<dbReference type="SUPFAM" id="SSF55874">
    <property type="entry name" value="ATPase domain of HSP90 chaperone/DNA topoisomerase II/histidine kinase"/>
    <property type="match status" value="1"/>
</dbReference>
<evidence type="ECO:0000256" key="9">
    <source>
        <dbReference type="ARBA" id="ARBA00023012"/>
    </source>
</evidence>
<dbReference type="CDD" id="cd06225">
    <property type="entry name" value="HAMP"/>
    <property type="match status" value="1"/>
</dbReference>
<dbReference type="EC" id="2.7.13.3" evidence="3"/>
<dbReference type="SUPFAM" id="SSF158472">
    <property type="entry name" value="HAMP domain-like"/>
    <property type="match status" value="1"/>
</dbReference>
<dbReference type="GO" id="GO:0016020">
    <property type="term" value="C:membrane"/>
    <property type="evidence" value="ECO:0007669"/>
    <property type="project" value="UniProtKB-SubCell"/>
</dbReference>
<keyword evidence="12" id="KW-1133">Transmembrane helix</keyword>
<feature type="region of interest" description="Disordered" evidence="11">
    <location>
        <begin position="123"/>
        <end position="145"/>
    </location>
</feature>
<dbReference type="Pfam" id="PF00672">
    <property type="entry name" value="HAMP"/>
    <property type="match status" value="1"/>
</dbReference>
<evidence type="ECO:0000256" key="6">
    <source>
        <dbReference type="ARBA" id="ARBA00022741"/>
    </source>
</evidence>
<protein>
    <recommendedName>
        <fullName evidence="3">histidine kinase</fullName>
        <ecNumber evidence="3">2.7.13.3</ecNumber>
    </recommendedName>
</protein>
<keyword evidence="16" id="KW-1185">Reference proteome</keyword>
<keyword evidence="8" id="KW-0067">ATP-binding</keyword>
<sequence length="689" mass="75503">MRKPDAPPSQPAGVVLNSRALGEDARGIPTTQDLPPAIAGNARGTPDTEVAAMPRWPIRIKLILGLSLVVAMMMTLLAGAIVGLRAFHRSNLTLTDQLRELGASKDLLQAVMQLDLDDHELDQLFPASPPGLASPRPPRRLEGAPLRDWPERLRAALPAEDPEGAAPPAPADEELRRASGPFVTVIDADARRKEILDRLLSRIRAARQALARYYAELERNSLRGNRSDGREEFTLAFLIDEDLAGILQHFEPDEAVPPMTERTSIYVARHPEADLLNAGPWEPYALTRARLDRLTASAVSLPDKLHSDFFLVLEASKRHYQSSRVIVWTAALAVLAMLCGLTKLVHRWVFAPIRLLHRGVRHVARGSFDYTIDLATGDEMQALAEAFNDMIARLGASYADLERQVAERSRQLVRSERLAGVGFLAAGVAHEINNPLASIAFCAEALEHRLDPVLKAADPEGTGDARVARDYMRMVQEEAFRCKRITEKLLDFSRCNDIQRQRTDLVELIDGVVEMMRHMGKYRDKRIVFQPRESVVALVDPQEIKQVALNLVVNALDSMEAGGTLRIDARMAAGQAELSFRDDGCGMAPDVLENIFEPFFTRRKAGKGTGLGLSISHRIVSQHHGEIAATSPGEGLGSTFTVLLPSQPLPPRRDRGGPEPSRGRHPLCTSAAAVGGDDASTPPSIPVEG</sequence>
<evidence type="ECO:0000256" key="3">
    <source>
        <dbReference type="ARBA" id="ARBA00012438"/>
    </source>
</evidence>
<keyword evidence="6" id="KW-0547">Nucleotide-binding</keyword>
<dbReference type="GO" id="GO:0000155">
    <property type="term" value="F:phosphorelay sensor kinase activity"/>
    <property type="evidence" value="ECO:0007669"/>
    <property type="project" value="InterPro"/>
</dbReference>
<keyword evidence="12" id="KW-0812">Transmembrane</keyword>
<keyword evidence="12" id="KW-0472">Membrane</keyword>
<dbReference type="InterPro" id="IPR003660">
    <property type="entry name" value="HAMP_dom"/>
</dbReference>
<dbReference type="Pfam" id="PF02518">
    <property type="entry name" value="HATPase_c"/>
    <property type="match status" value="1"/>
</dbReference>
<dbReference type="SMART" id="SM00387">
    <property type="entry name" value="HATPase_c"/>
    <property type="match status" value="1"/>
</dbReference>
<dbReference type="Gene3D" id="1.10.287.130">
    <property type="match status" value="1"/>
</dbReference>
<feature type="region of interest" description="Disordered" evidence="11">
    <location>
        <begin position="157"/>
        <end position="177"/>
    </location>
</feature>
<dbReference type="PANTHER" id="PTHR43065:SF46">
    <property type="entry name" value="C4-DICARBOXYLATE TRANSPORT SENSOR PROTEIN DCTB"/>
    <property type="match status" value="1"/>
</dbReference>
<dbReference type="InterPro" id="IPR003594">
    <property type="entry name" value="HATPase_dom"/>
</dbReference>
<comment type="subcellular location">
    <subcellularLocation>
        <location evidence="2">Membrane</location>
    </subcellularLocation>
</comment>
<name>A0A518HAZ3_9BACT</name>
<keyword evidence="4" id="KW-0597">Phosphoprotein</keyword>
<keyword evidence="7" id="KW-0418">Kinase</keyword>
<feature type="region of interest" description="Disordered" evidence="11">
    <location>
        <begin position="25"/>
        <end position="46"/>
    </location>
</feature>
<evidence type="ECO:0000256" key="11">
    <source>
        <dbReference type="SAM" id="MobiDB-lite"/>
    </source>
</evidence>
<dbReference type="InterPro" id="IPR036097">
    <property type="entry name" value="HisK_dim/P_sf"/>
</dbReference>
<dbReference type="PROSITE" id="PS50885">
    <property type="entry name" value="HAMP"/>
    <property type="match status" value="1"/>
</dbReference>
<evidence type="ECO:0000256" key="12">
    <source>
        <dbReference type="SAM" id="Phobius"/>
    </source>
</evidence>
<dbReference type="SMART" id="SM00388">
    <property type="entry name" value="HisKA"/>
    <property type="match status" value="1"/>
</dbReference>
<dbReference type="Gene3D" id="6.10.340.10">
    <property type="match status" value="1"/>
</dbReference>
<feature type="domain" description="HAMP" evidence="14">
    <location>
        <begin position="347"/>
        <end position="399"/>
    </location>
</feature>
<dbReference type="InterPro" id="IPR003661">
    <property type="entry name" value="HisK_dim/P_dom"/>
</dbReference>
<evidence type="ECO:0000256" key="10">
    <source>
        <dbReference type="SAM" id="Coils"/>
    </source>
</evidence>
<evidence type="ECO:0000256" key="8">
    <source>
        <dbReference type="ARBA" id="ARBA00022840"/>
    </source>
</evidence>
<feature type="domain" description="Histidine kinase" evidence="13">
    <location>
        <begin position="427"/>
        <end position="648"/>
    </location>
</feature>
<dbReference type="AlphaFoldDB" id="A0A518HAZ3"/>
<dbReference type="PROSITE" id="PS50109">
    <property type="entry name" value="HIS_KIN"/>
    <property type="match status" value="1"/>
</dbReference>
<dbReference type="Proteomes" id="UP000317835">
    <property type="component" value="Chromosome"/>
</dbReference>
<evidence type="ECO:0000313" key="15">
    <source>
        <dbReference type="EMBL" id="QDV37886.1"/>
    </source>
</evidence>
<comment type="catalytic activity">
    <reaction evidence="1">
        <text>ATP + protein L-histidine = ADP + protein N-phospho-L-histidine.</text>
        <dbReference type="EC" id="2.7.13.3"/>
    </reaction>
</comment>
<organism evidence="15 16">
    <name type="scientific">Tautonia plasticadhaerens</name>
    <dbReference type="NCBI Taxonomy" id="2527974"/>
    <lineage>
        <taxon>Bacteria</taxon>
        <taxon>Pseudomonadati</taxon>
        <taxon>Planctomycetota</taxon>
        <taxon>Planctomycetia</taxon>
        <taxon>Isosphaerales</taxon>
        <taxon>Isosphaeraceae</taxon>
        <taxon>Tautonia</taxon>
    </lineage>
</organism>
<dbReference type="GO" id="GO:0005524">
    <property type="term" value="F:ATP binding"/>
    <property type="evidence" value="ECO:0007669"/>
    <property type="project" value="UniProtKB-KW"/>
</dbReference>
<reference evidence="15 16" key="1">
    <citation type="submission" date="2019-02" db="EMBL/GenBank/DDBJ databases">
        <title>Deep-cultivation of Planctomycetes and their phenomic and genomic characterization uncovers novel biology.</title>
        <authorList>
            <person name="Wiegand S."/>
            <person name="Jogler M."/>
            <person name="Boedeker C."/>
            <person name="Pinto D."/>
            <person name="Vollmers J."/>
            <person name="Rivas-Marin E."/>
            <person name="Kohn T."/>
            <person name="Peeters S.H."/>
            <person name="Heuer A."/>
            <person name="Rast P."/>
            <person name="Oberbeckmann S."/>
            <person name="Bunk B."/>
            <person name="Jeske O."/>
            <person name="Meyerdierks A."/>
            <person name="Storesund J.E."/>
            <person name="Kallscheuer N."/>
            <person name="Luecker S."/>
            <person name="Lage O.M."/>
            <person name="Pohl T."/>
            <person name="Merkel B.J."/>
            <person name="Hornburger P."/>
            <person name="Mueller R.-W."/>
            <person name="Bruemmer F."/>
            <person name="Labrenz M."/>
            <person name="Spormann A.M."/>
            <person name="Op den Camp H."/>
            <person name="Overmann J."/>
            <person name="Amann R."/>
            <person name="Jetten M.S.M."/>
            <person name="Mascher T."/>
            <person name="Medema M.H."/>
            <person name="Devos D.P."/>
            <person name="Kaster A.-K."/>
            <person name="Ovreas L."/>
            <person name="Rohde M."/>
            <person name="Galperin M.Y."/>
            <person name="Jogler C."/>
        </authorList>
    </citation>
    <scope>NUCLEOTIDE SEQUENCE [LARGE SCALE GENOMIC DNA]</scope>
    <source>
        <strain evidence="15 16">ElP</strain>
    </source>
</reference>
<dbReference type="InterPro" id="IPR004358">
    <property type="entry name" value="Sig_transdc_His_kin-like_C"/>
</dbReference>
<dbReference type="Gene3D" id="3.30.565.10">
    <property type="entry name" value="Histidine kinase-like ATPase, C-terminal domain"/>
    <property type="match status" value="1"/>
</dbReference>
<evidence type="ECO:0000256" key="4">
    <source>
        <dbReference type="ARBA" id="ARBA00022553"/>
    </source>
</evidence>
<evidence type="ECO:0000256" key="2">
    <source>
        <dbReference type="ARBA" id="ARBA00004370"/>
    </source>
</evidence>